<reference evidence="2" key="1">
    <citation type="journal article" date="2014" name="Int. J. Syst. Evol. Microbiol.">
        <title>Complete genome sequence of Corynebacterium casei LMG S-19264T (=DSM 44701T), isolated from a smear-ripened cheese.</title>
        <authorList>
            <consortium name="US DOE Joint Genome Institute (JGI-PGF)"/>
            <person name="Walter F."/>
            <person name="Albersmeier A."/>
            <person name="Kalinowski J."/>
            <person name="Ruckert C."/>
        </authorList>
    </citation>
    <scope>NUCLEOTIDE SEQUENCE</scope>
    <source>
        <strain evidence="2">JCM 4637</strain>
    </source>
</reference>
<dbReference type="PANTHER" id="PTHR40763:SF5">
    <property type="entry name" value="MEMBRANE PROTEIN"/>
    <property type="match status" value="1"/>
</dbReference>
<protein>
    <recommendedName>
        <fullName evidence="1">DUF1707 domain-containing protein</fullName>
    </recommendedName>
</protein>
<evidence type="ECO:0000313" key="3">
    <source>
        <dbReference type="Proteomes" id="UP000638353"/>
    </source>
</evidence>
<feature type="domain" description="DUF1707" evidence="1">
    <location>
        <begin position="2"/>
        <end position="38"/>
    </location>
</feature>
<dbReference type="EMBL" id="BMVC01000001">
    <property type="protein sequence ID" value="GHC78013.1"/>
    <property type="molecule type" value="Genomic_DNA"/>
</dbReference>
<proteinExistence type="predicted"/>
<dbReference type="PANTHER" id="PTHR40763">
    <property type="entry name" value="MEMBRANE PROTEIN-RELATED"/>
    <property type="match status" value="1"/>
</dbReference>
<reference evidence="2" key="2">
    <citation type="submission" date="2020-09" db="EMBL/GenBank/DDBJ databases">
        <authorList>
            <person name="Sun Q."/>
            <person name="Ohkuma M."/>
        </authorList>
    </citation>
    <scope>NUCLEOTIDE SEQUENCE</scope>
    <source>
        <strain evidence="2">JCM 4637</strain>
    </source>
</reference>
<name>A0A919C6G4_9ACTN</name>
<dbReference type="Pfam" id="PF08044">
    <property type="entry name" value="DUF1707"/>
    <property type="match status" value="1"/>
</dbReference>
<gene>
    <name evidence="2" type="ORF">GCM10010334_02890</name>
</gene>
<comment type="caution">
    <text evidence="2">The sequence shown here is derived from an EMBL/GenBank/DDBJ whole genome shotgun (WGS) entry which is preliminary data.</text>
</comment>
<evidence type="ECO:0000313" key="2">
    <source>
        <dbReference type="EMBL" id="GHC78013.1"/>
    </source>
</evidence>
<organism evidence="2 3">
    <name type="scientific">Streptomyces finlayi</name>
    <dbReference type="NCBI Taxonomy" id="67296"/>
    <lineage>
        <taxon>Bacteria</taxon>
        <taxon>Bacillati</taxon>
        <taxon>Actinomycetota</taxon>
        <taxon>Actinomycetes</taxon>
        <taxon>Kitasatosporales</taxon>
        <taxon>Streptomycetaceae</taxon>
        <taxon>Streptomyces</taxon>
    </lineage>
</organism>
<dbReference type="AlphaFoldDB" id="A0A919C6G4"/>
<dbReference type="InterPro" id="IPR012551">
    <property type="entry name" value="DUF1707_SHOCT-like"/>
</dbReference>
<accession>A0A919C6G4</accession>
<dbReference type="Proteomes" id="UP000638353">
    <property type="component" value="Unassembled WGS sequence"/>
</dbReference>
<sequence>MREAAAEGRLDMEELDERLGLALSAKTVDQLPPLVEDLIPAEAIAGAGEPLVIKGGMHGQTRAGEWKVPPRIVAQGGMGGVKLDFTRTVVRHKVVEVEADGGAGCVVLVVPEGWGVDLDGVHGGIGGAWNKTKGERLPGTPLLRVTGSGGMGGVYVRNPGRLQRRKLRRALEQ</sequence>
<evidence type="ECO:0000259" key="1">
    <source>
        <dbReference type="Pfam" id="PF08044"/>
    </source>
</evidence>